<evidence type="ECO:0000256" key="12">
    <source>
        <dbReference type="SAM" id="Phobius"/>
    </source>
</evidence>
<sequence length="158" mass="18708">MIDTGKNIDLSDIWADPIVRFQRRFYIPLVIICWGIIPTLIPYYCWNETLWHSFLGCVCFRYVYVLHCTWLVNSAAHLWGHRPYDSNIEPKENDSVIYLTFGEGNYQQSFLNHKQNRHCHRLQSTVIVVIIDITNSNQINDGYQDYPPDINFVFLLLH</sequence>
<keyword evidence="4 11" id="KW-0812">Transmembrane</keyword>
<evidence type="ECO:0000313" key="13">
    <source>
        <dbReference type="EMBL" id="OTF82499.1"/>
    </source>
</evidence>
<keyword evidence="9 12" id="KW-0472">Membrane</keyword>
<keyword evidence="8" id="KW-0443">Lipid metabolism</keyword>
<dbReference type="AlphaFoldDB" id="A0A1Y3BNF1"/>
<dbReference type="GO" id="GO:0004768">
    <property type="term" value="F:stearoyl-CoA 9-desaturase activity"/>
    <property type="evidence" value="ECO:0007669"/>
    <property type="project" value="TreeGrafter"/>
</dbReference>
<reference evidence="13 14" key="1">
    <citation type="submission" date="2017-03" db="EMBL/GenBank/DDBJ databases">
        <title>Genome Survey of Euroglyphus maynei.</title>
        <authorList>
            <person name="Arlian L.G."/>
            <person name="Morgan M.S."/>
            <person name="Rider S.D."/>
        </authorList>
    </citation>
    <scope>NUCLEOTIDE SEQUENCE [LARGE SCALE GENOMIC DNA]</scope>
    <source>
        <strain evidence="13">Arlian Lab</strain>
        <tissue evidence="13">Whole body</tissue>
    </source>
</reference>
<comment type="caution">
    <text evidence="13">The sequence shown here is derived from an EMBL/GenBank/DDBJ whole genome shotgun (WGS) entry which is preliminary data.</text>
</comment>
<keyword evidence="7 11" id="KW-0560">Oxidoreductase</keyword>
<proteinExistence type="inferred from homology"/>
<evidence type="ECO:0000313" key="14">
    <source>
        <dbReference type="Proteomes" id="UP000194236"/>
    </source>
</evidence>
<dbReference type="PANTHER" id="PTHR11351:SF31">
    <property type="entry name" value="DESATURASE 1, ISOFORM A-RELATED"/>
    <property type="match status" value="1"/>
</dbReference>
<keyword evidence="14" id="KW-1185">Reference proteome</keyword>
<dbReference type="OrthoDB" id="6406588at2759"/>
<gene>
    <name evidence="13" type="ORF">BLA29_007933</name>
</gene>
<feature type="transmembrane region" description="Helical" evidence="12">
    <location>
        <begin position="25"/>
        <end position="44"/>
    </location>
</feature>
<keyword evidence="3 11" id="KW-0444">Lipid biosynthesis</keyword>
<dbReference type="GO" id="GO:0005506">
    <property type="term" value="F:iron ion binding"/>
    <property type="evidence" value="ECO:0007669"/>
    <property type="project" value="TreeGrafter"/>
</dbReference>
<organism evidence="13 14">
    <name type="scientific">Euroglyphus maynei</name>
    <name type="common">Mayne's house dust mite</name>
    <dbReference type="NCBI Taxonomy" id="6958"/>
    <lineage>
        <taxon>Eukaryota</taxon>
        <taxon>Metazoa</taxon>
        <taxon>Ecdysozoa</taxon>
        <taxon>Arthropoda</taxon>
        <taxon>Chelicerata</taxon>
        <taxon>Arachnida</taxon>
        <taxon>Acari</taxon>
        <taxon>Acariformes</taxon>
        <taxon>Sarcoptiformes</taxon>
        <taxon>Astigmata</taxon>
        <taxon>Psoroptidia</taxon>
        <taxon>Analgoidea</taxon>
        <taxon>Pyroglyphidae</taxon>
        <taxon>Pyroglyphinae</taxon>
        <taxon>Euroglyphus</taxon>
    </lineage>
</organism>
<protein>
    <submittedName>
        <fullName evidence="13">Uncharacterized protein</fullName>
    </submittedName>
</protein>
<comment type="cofactor">
    <cofactor evidence="11">
        <name>Fe(2+)</name>
        <dbReference type="ChEBI" id="CHEBI:29033"/>
    </cofactor>
</comment>
<evidence type="ECO:0000256" key="11">
    <source>
        <dbReference type="RuleBase" id="RU000581"/>
    </source>
</evidence>
<evidence type="ECO:0000256" key="7">
    <source>
        <dbReference type="ARBA" id="ARBA00023002"/>
    </source>
</evidence>
<evidence type="ECO:0000256" key="3">
    <source>
        <dbReference type="ARBA" id="ARBA00022516"/>
    </source>
</evidence>
<evidence type="ECO:0000256" key="2">
    <source>
        <dbReference type="ARBA" id="ARBA00009295"/>
    </source>
</evidence>
<dbReference type="GO" id="GO:0005789">
    <property type="term" value="C:endoplasmic reticulum membrane"/>
    <property type="evidence" value="ECO:0007669"/>
    <property type="project" value="TreeGrafter"/>
</dbReference>
<dbReference type="EMBL" id="MUJZ01008195">
    <property type="protein sequence ID" value="OTF82499.1"/>
    <property type="molecule type" value="Genomic_DNA"/>
</dbReference>
<evidence type="ECO:0000256" key="4">
    <source>
        <dbReference type="ARBA" id="ARBA00022692"/>
    </source>
</evidence>
<evidence type="ECO:0000256" key="9">
    <source>
        <dbReference type="ARBA" id="ARBA00023136"/>
    </source>
</evidence>
<keyword evidence="6 12" id="KW-1133">Transmembrane helix</keyword>
<dbReference type="PRINTS" id="PR00075">
    <property type="entry name" value="FACDDSATRASE"/>
</dbReference>
<dbReference type="Proteomes" id="UP000194236">
    <property type="component" value="Unassembled WGS sequence"/>
</dbReference>
<dbReference type="GO" id="GO:0006636">
    <property type="term" value="P:unsaturated fatty acid biosynthetic process"/>
    <property type="evidence" value="ECO:0007669"/>
    <property type="project" value="TreeGrafter"/>
</dbReference>
<accession>A0A1Y3BNF1</accession>
<dbReference type="PANTHER" id="PTHR11351">
    <property type="entry name" value="ACYL-COA DESATURASE"/>
    <property type="match status" value="1"/>
</dbReference>
<evidence type="ECO:0000256" key="8">
    <source>
        <dbReference type="ARBA" id="ARBA00023098"/>
    </source>
</evidence>
<keyword evidence="5" id="KW-0276">Fatty acid metabolism</keyword>
<comment type="similarity">
    <text evidence="2 11">Belongs to the fatty acid desaturase type 1 family.</text>
</comment>
<evidence type="ECO:0000256" key="6">
    <source>
        <dbReference type="ARBA" id="ARBA00022989"/>
    </source>
</evidence>
<name>A0A1Y3BNF1_EURMA</name>
<evidence type="ECO:0000256" key="1">
    <source>
        <dbReference type="ARBA" id="ARBA00004141"/>
    </source>
</evidence>
<evidence type="ECO:0000256" key="5">
    <source>
        <dbReference type="ARBA" id="ARBA00022832"/>
    </source>
</evidence>
<evidence type="ECO:0000256" key="10">
    <source>
        <dbReference type="ARBA" id="ARBA00023160"/>
    </source>
</evidence>
<comment type="domain">
    <text evidence="11">The histidine box domains are involved in binding the catalytic metal ions.</text>
</comment>
<comment type="subcellular location">
    <subcellularLocation>
        <location evidence="1">Membrane</location>
        <topology evidence="1">Multi-pass membrane protein</topology>
    </subcellularLocation>
</comment>
<feature type="transmembrane region" description="Helical" evidence="12">
    <location>
        <begin position="50"/>
        <end position="72"/>
    </location>
</feature>
<keyword evidence="10 11" id="KW-0275">Fatty acid biosynthesis</keyword>
<dbReference type="InterPro" id="IPR015876">
    <property type="entry name" value="Acyl-CoA_DS"/>
</dbReference>